<dbReference type="NCBIfam" id="TIGR02391">
    <property type="entry name" value="hypoth_ymh"/>
    <property type="match status" value="1"/>
</dbReference>
<dbReference type="EMBL" id="OMOH01000017">
    <property type="protein sequence ID" value="SPF69539.1"/>
    <property type="molecule type" value="Genomic_DNA"/>
</dbReference>
<feature type="domain" description="Conserved hypothetical protein CHP02391" evidence="1">
    <location>
        <begin position="44"/>
        <end position="163"/>
    </location>
</feature>
<dbReference type="Proteomes" id="UP000265962">
    <property type="component" value="Unassembled WGS sequence"/>
</dbReference>
<dbReference type="OrthoDB" id="3189478at2"/>
<accession>A0A375I5R8</accession>
<dbReference type="RefSeq" id="WP_119716616.1">
    <property type="nucleotide sequence ID" value="NZ_OMOH01000017.1"/>
</dbReference>
<reference evidence="3" key="1">
    <citation type="submission" date="2018-02" db="EMBL/GenBank/DDBJ databases">
        <authorList>
            <person name="Hornung B."/>
        </authorList>
    </citation>
    <scope>NUCLEOTIDE SEQUENCE [LARGE SCALE GENOMIC DNA]</scope>
</reference>
<proteinExistence type="predicted"/>
<gene>
    <name evidence="2" type="ORF">PROPJV5_2523</name>
</gene>
<keyword evidence="3" id="KW-1185">Reference proteome</keyword>
<name>A0A375I5R8_9ACTN</name>
<sequence length="169" mass="18920">MSISLDRFERIVRAISADPLIRKISEPDSEQDETAVDLHPFETRNIHPDLPSKIRSLFDDGYGEQAVFEAFKFVEKEVKRLSKLRGKTGYALMMDAFNEANAKIRLNALVTESEIDEQRGYKSIFAGAAAGIRNPRGHEIDIGDTPDEALDYLALASLLLRRLDAAGVR</sequence>
<evidence type="ECO:0000313" key="2">
    <source>
        <dbReference type="EMBL" id="SPF69539.1"/>
    </source>
</evidence>
<protein>
    <submittedName>
        <fullName evidence="2">Hypoth_ymh: TIGR02391 family protein</fullName>
    </submittedName>
</protein>
<dbReference type="AlphaFoldDB" id="A0A375I5R8"/>
<dbReference type="InterPro" id="IPR012654">
    <property type="entry name" value="CHP02391"/>
</dbReference>
<evidence type="ECO:0000313" key="3">
    <source>
        <dbReference type="Proteomes" id="UP000265962"/>
    </source>
</evidence>
<dbReference type="Pfam" id="PF09509">
    <property type="entry name" value="Hypoth_Ymh"/>
    <property type="match status" value="1"/>
</dbReference>
<organism evidence="2 3">
    <name type="scientific">Propionibacterium ruminifibrarum</name>
    <dbReference type="NCBI Taxonomy" id="1962131"/>
    <lineage>
        <taxon>Bacteria</taxon>
        <taxon>Bacillati</taxon>
        <taxon>Actinomycetota</taxon>
        <taxon>Actinomycetes</taxon>
        <taxon>Propionibacteriales</taxon>
        <taxon>Propionibacteriaceae</taxon>
        <taxon>Propionibacterium</taxon>
    </lineage>
</organism>
<evidence type="ECO:0000259" key="1">
    <source>
        <dbReference type="Pfam" id="PF09509"/>
    </source>
</evidence>